<gene>
    <name evidence="1" type="ORF">C1645_859615</name>
</gene>
<dbReference type="Proteomes" id="UP000265703">
    <property type="component" value="Unassembled WGS sequence"/>
</dbReference>
<evidence type="ECO:0000313" key="2">
    <source>
        <dbReference type="Proteomes" id="UP000265703"/>
    </source>
</evidence>
<accession>A0A397SNE5</accession>
<sequence length="212" mass="24195">MSRAELPDLISLTKDTMETCEAYYACLTTNEYGSTYLDPMKCRAKNFDPITATKEQEERILLFAERFKKIANERGYHAAEKEAFAAYDFYSALPKQFLNNDKLDPEVPTSGNVFIKMNDRQNSRVMFEDEAESLNVMHKAVPGSIEKRSKPTHSSVDKAFKLIGHKIKLYDVDVEVISVKGTKDGIFLEVEENVEGELIRYEIGYENDVVPL</sequence>
<comment type="caution">
    <text evidence="1">The sequence shown here is derived from an EMBL/GenBank/DDBJ whole genome shotgun (WGS) entry which is preliminary data.</text>
</comment>
<dbReference type="AlphaFoldDB" id="A0A397SNE5"/>
<proteinExistence type="predicted"/>
<keyword evidence="2" id="KW-1185">Reference proteome</keyword>
<dbReference type="EMBL" id="QKYT01000514">
    <property type="protein sequence ID" value="RIA84154.1"/>
    <property type="molecule type" value="Genomic_DNA"/>
</dbReference>
<protein>
    <submittedName>
        <fullName evidence="1">Uncharacterized protein</fullName>
    </submittedName>
</protein>
<organism evidence="1 2">
    <name type="scientific">Glomus cerebriforme</name>
    <dbReference type="NCBI Taxonomy" id="658196"/>
    <lineage>
        <taxon>Eukaryota</taxon>
        <taxon>Fungi</taxon>
        <taxon>Fungi incertae sedis</taxon>
        <taxon>Mucoromycota</taxon>
        <taxon>Glomeromycotina</taxon>
        <taxon>Glomeromycetes</taxon>
        <taxon>Glomerales</taxon>
        <taxon>Glomeraceae</taxon>
        <taxon>Glomus</taxon>
    </lineage>
</organism>
<reference evidence="1 2" key="1">
    <citation type="submission" date="2018-06" db="EMBL/GenBank/DDBJ databases">
        <title>Comparative genomics reveals the genomic features of Rhizophagus irregularis, R. cerebriforme, R. diaphanum and Gigaspora rosea, and their symbiotic lifestyle signature.</title>
        <authorList>
            <person name="Morin E."/>
            <person name="San Clemente H."/>
            <person name="Chen E.C.H."/>
            <person name="De La Providencia I."/>
            <person name="Hainaut M."/>
            <person name="Kuo A."/>
            <person name="Kohler A."/>
            <person name="Murat C."/>
            <person name="Tang N."/>
            <person name="Roy S."/>
            <person name="Loubradou J."/>
            <person name="Henrissat B."/>
            <person name="Grigoriev I.V."/>
            <person name="Corradi N."/>
            <person name="Roux C."/>
            <person name="Martin F.M."/>
        </authorList>
    </citation>
    <scope>NUCLEOTIDE SEQUENCE [LARGE SCALE GENOMIC DNA]</scope>
    <source>
        <strain evidence="1 2">DAOM 227022</strain>
    </source>
</reference>
<name>A0A397SNE5_9GLOM</name>
<dbReference type="OrthoDB" id="2314036at2759"/>
<evidence type="ECO:0000313" key="1">
    <source>
        <dbReference type="EMBL" id="RIA84154.1"/>
    </source>
</evidence>